<evidence type="ECO:0000313" key="3">
    <source>
        <dbReference type="Proteomes" id="UP000248961"/>
    </source>
</evidence>
<sequence length="73" mass="7920">MLAPFKLGASTATRRGPRQKEPPGVADRNFQFAYGPVVGSPAESPPFLSGGRQHHFHHPDSHSIDISIQPYGL</sequence>
<dbReference type="EMBL" id="KZ824285">
    <property type="protein sequence ID" value="RAL11987.1"/>
    <property type="molecule type" value="Genomic_DNA"/>
</dbReference>
<dbReference type="AlphaFoldDB" id="A0A395HW10"/>
<reference evidence="2 3" key="1">
    <citation type="submission" date="2018-02" db="EMBL/GenBank/DDBJ databases">
        <title>The genomes of Aspergillus section Nigri reveals drivers in fungal speciation.</title>
        <authorList>
            <consortium name="DOE Joint Genome Institute"/>
            <person name="Vesth T.C."/>
            <person name="Nybo J."/>
            <person name="Theobald S."/>
            <person name="Brandl J."/>
            <person name="Frisvad J.C."/>
            <person name="Nielsen K.F."/>
            <person name="Lyhne E.K."/>
            <person name="Kogle M.E."/>
            <person name="Kuo A."/>
            <person name="Riley R."/>
            <person name="Clum A."/>
            <person name="Nolan M."/>
            <person name="Lipzen A."/>
            <person name="Salamov A."/>
            <person name="Henrissat B."/>
            <person name="Wiebenga A."/>
            <person name="De vries R.P."/>
            <person name="Grigoriev I.V."/>
            <person name="Mortensen U.H."/>
            <person name="Andersen M.R."/>
            <person name="Baker S.E."/>
        </authorList>
    </citation>
    <scope>NUCLEOTIDE SEQUENCE [LARGE SCALE GENOMIC DNA]</scope>
    <source>
        <strain evidence="2 3">CBS 101889</strain>
    </source>
</reference>
<name>A0A395HW10_ASPHC</name>
<protein>
    <submittedName>
        <fullName evidence="2">Uncharacterized protein</fullName>
    </submittedName>
</protein>
<proteinExistence type="predicted"/>
<dbReference type="RefSeq" id="XP_025551141.1">
    <property type="nucleotide sequence ID" value="XM_025700987.1"/>
</dbReference>
<feature type="region of interest" description="Disordered" evidence="1">
    <location>
        <begin position="1"/>
        <end position="27"/>
    </location>
</feature>
<keyword evidence="3" id="KW-1185">Reference proteome</keyword>
<dbReference type="GeneID" id="37205276"/>
<dbReference type="Proteomes" id="UP000248961">
    <property type="component" value="Unassembled WGS sequence"/>
</dbReference>
<accession>A0A395HW10</accession>
<evidence type="ECO:0000256" key="1">
    <source>
        <dbReference type="SAM" id="MobiDB-lite"/>
    </source>
</evidence>
<organism evidence="2 3">
    <name type="scientific">Aspergillus homomorphus (strain CBS 101889)</name>
    <dbReference type="NCBI Taxonomy" id="1450537"/>
    <lineage>
        <taxon>Eukaryota</taxon>
        <taxon>Fungi</taxon>
        <taxon>Dikarya</taxon>
        <taxon>Ascomycota</taxon>
        <taxon>Pezizomycotina</taxon>
        <taxon>Eurotiomycetes</taxon>
        <taxon>Eurotiomycetidae</taxon>
        <taxon>Eurotiales</taxon>
        <taxon>Aspergillaceae</taxon>
        <taxon>Aspergillus</taxon>
        <taxon>Aspergillus subgen. Circumdati</taxon>
    </lineage>
</organism>
<dbReference type="VEuPathDB" id="FungiDB:BO97DRAFT_67925"/>
<feature type="region of interest" description="Disordered" evidence="1">
    <location>
        <begin position="41"/>
        <end position="73"/>
    </location>
</feature>
<gene>
    <name evidence="2" type="ORF">BO97DRAFT_67925</name>
</gene>
<evidence type="ECO:0000313" key="2">
    <source>
        <dbReference type="EMBL" id="RAL11987.1"/>
    </source>
</evidence>